<name>A0ACB8DKQ8_DERSI</name>
<protein>
    <submittedName>
        <fullName evidence="1">Uncharacterized protein</fullName>
    </submittedName>
</protein>
<proteinExistence type="predicted"/>
<comment type="caution">
    <text evidence="1">The sequence shown here is derived from an EMBL/GenBank/DDBJ whole genome shotgun (WGS) entry which is preliminary data.</text>
</comment>
<sequence>MNMFNVLEDLMNVMVANMEEPLFDFELMIDFPANANQRRERIAPPYNQALGDSQLSAAEMRKKGNRAERLNKSQISGIPPRWDYLLVEPVEKNIYREHVTTAQRSELEVNAYRLDNHIEISGRAAPKPMLNFEEADLPVPAVLHVLSQPPLQFGDGPIALVVVATREMARGVHQVARGIQECTKVRSACLSCREPKQPQLEDLEKRPQICIATPGRLLTFLKEGRLNLLRCTYVVFDGADLMVDMGLEFQIYATTEWIRPDHQTQVWLTSRTQNVRPLCEDLLEDYVQVSIGVKPAFRNETAEHIVFVCDEQEKNDRLVALLQDIDNGARDKVIVFAESKQAVEDIVGLLVFREFPVIGIHGKKTDDELDWALASFRENGTYILVSTDVCLRKLDVVGGARFVINFDYPRCSDVYMMRLSHALNSGQTAVVYTLFTYHDKRHANDLVSILRDARQSVPVELKGMLKETVRDRRLGAGRRGKRCAL</sequence>
<dbReference type="Proteomes" id="UP000821865">
    <property type="component" value="Chromosome 11"/>
</dbReference>
<evidence type="ECO:0000313" key="2">
    <source>
        <dbReference type="Proteomes" id="UP000821865"/>
    </source>
</evidence>
<evidence type="ECO:0000313" key="1">
    <source>
        <dbReference type="EMBL" id="KAH7971146.1"/>
    </source>
</evidence>
<keyword evidence="2" id="KW-1185">Reference proteome</keyword>
<gene>
    <name evidence="1" type="ORF">HPB49_019503</name>
</gene>
<dbReference type="EMBL" id="CM023480">
    <property type="protein sequence ID" value="KAH7971146.1"/>
    <property type="molecule type" value="Genomic_DNA"/>
</dbReference>
<reference evidence="1" key="1">
    <citation type="submission" date="2020-05" db="EMBL/GenBank/DDBJ databases">
        <title>Large-scale comparative analyses of tick genomes elucidate their genetic diversity and vector capacities.</title>
        <authorList>
            <person name="Jia N."/>
            <person name="Wang J."/>
            <person name="Shi W."/>
            <person name="Du L."/>
            <person name="Sun Y."/>
            <person name="Zhan W."/>
            <person name="Jiang J."/>
            <person name="Wang Q."/>
            <person name="Zhang B."/>
            <person name="Ji P."/>
            <person name="Sakyi L.B."/>
            <person name="Cui X."/>
            <person name="Yuan T."/>
            <person name="Jiang B."/>
            <person name="Yang W."/>
            <person name="Lam T.T.-Y."/>
            <person name="Chang Q."/>
            <person name="Ding S."/>
            <person name="Wang X."/>
            <person name="Zhu J."/>
            <person name="Ruan X."/>
            <person name="Zhao L."/>
            <person name="Wei J."/>
            <person name="Que T."/>
            <person name="Du C."/>
            <person name="Cheng J."/>
            <person name="Dai P."/>
            <person name="Han X."/>
            <person name="Huang E."/>
            <person name="Gao Y."/>
            <person name="Liu J."/>
            <person name="Shao H."/>
            <person name="Ye R."/>
            <person name="Li L."/>
            <person name="Wei W."/>
            <person name="Wang X."/>
            <person name="Wang C."/>
            <person name="Yang T."/>
            <person name="Huo Q."/>
            <person name="Li W."/>
            <person name="Guo W."/>
            <person name="Chen H."/>
            <person name="Zhou L."/>
            <person name="Ni X."/>
            <person name="Tian J."/>
            <person name="Zhou Y."/>
            <person name="Sheng Y."/>
            <person name="Liu T."/>
            <person name="Pan Y."/>
            <person name="Xia L."/>
            <person name="Li J."/>
            <person name="Zhao F."/>
            <person name="Cao W."/>
        </authorList>
    </citation>
    <scope>NUCLEOTIDE SEQUENCE</scope>
    <source>
        <strain evidence="1">Dsil-2018</strain>
    </source>
</reference>
<accession>A0ACB8DKQ8</accession>
<organism evidence="1 2">
    <name type="scientific">Dermacentor silvarum</name>
    <name type="common">Tick</name>
    <dbReference type="NCBI Taxonomy" id="543639"/>
    <lineage>
        <taxon>Eukaryota</taxon>
        <taxon>Metazoa</taxon>
        <taxon>Ecdysozoa</taxon>
        <taxon>Arthropoda</taxon>
        <taxon>Chelicerata</taxon>
        <taxon>Arachnida</taxon>
        <taxon>Acari</taxon>
        <taxon>Parasitiformes</taxon>
        <taxon>Ixodida</taxon>
        <taxon>Ixodoidea</taxon>
        <taxon>Ixodidae</taxon>
        <taxon>Rhipicephalinae</taxon>
        <taxon>Dermacentor</taxon>
    </lineage>
</organism>